<proteinExistence type="predicted"/>
<evidence type="ECO:0000256" key="1">
    <source>
        <dbReference type="SAM" id="SignalP"/>
    </source>
</evidence>
<dbReference type="Proteomes" id="UP001156706">
    <property type="component" value="Unassembled WGS sequence"/>
</dbReference>
<keyword evidence="1" id="KW-0732">Signal</keyword>
<keyword evidence="3" id="KW-1185">Reference proteome</keyword>
<feature type="signal peptide" evidence="1">
    <location>
        <begin position="1"/>
        <end position="22"/>
    </location>
</feature>
<comment type="caution">
    <text evidence="2">The sequence shown here is derived from an EMBL/GenBank/DDBJ whole genome shotgun (WGS) entry which is preliminary data.</text>
</comment>
<evidence type="ECO:0000313" key="3">
    <source>
        <dbReference type="Proteomes" id="UP001156706"/>
    </source>
</evidence>
<feature type="chain" id="PRO_5046184017" evidence="1">
    <location>
        <begin position="23"/>
        <end position="91"/>
    </location>
</feature>
<name>A0ABQ5YCC9_9NEIS</name>
<evidence type="ECO:0000313" key="2">
    <source>
        <dbReference type="EMBL" id="GLR12444.1"/>
    </source>
</evidence>
<accession>A0ABQ5YCC9</accession>
<dbReference type="RefSeq" id="WP_284195564.1">
    <property type="nucleotide sequence ID" value="NZ_BSOG01000001.1"/>
</dbReference>
<dbReference type="EMBL" id="BSOG01000001">
    <property type="protein sequence ID" value="GLR12444.1"/>
    <property type="molecule type" value="Genomic_DNA"/>
</dbReference>
<protein>
    <submittedName>
        <fullName evidence="2">Uncharacterized protein</fullName>
    </submittedName>
</protein>
<sequence>MNTLSINLIAVSRRMTSWLAVAAGAGAARLGLPESVAQAFAAKPTLAGQPAARHERKHQEVCLGKLNQYQQAWHVYRKHPGFTPQVAGGIR</sequence>
<gene>
    <name evidence="2" type="ORF">GCM10007907_12340</name>
</gene>
<organism evidence="2 3">
    <name type="scientific">Chitinimonas prasina</name>
    <dbReference type="NCBI Taxonomy" id="1434937"/>
    <lineage>
        <taxon>Bacteria</taxon>
        <taxon>Pseudomonadati</taxon>
        <taxon>Pseudomonadota</taxon>
        <taxon>Betaproteobacteria</taxon>
        <taxon>Neisseriales</taxon>
        <taxon>Chitinibacteraceae</taxon>
        <taxon>Chitinimonas</taxon>
    </lineage>
</organism>
<reference evidence="3" key="1">
    <citation type="journal article" date="2019" name="Int. J. Syst. Evol. Microbiol.">
        <title>The Global Catalogue of Microorganisms (GCM) 10K type strain sequencing project: providing services to taxonomists for standard genome sequencing and annotation.</title>
        <authorList>
            <consortium name="The Broad Institute Genomics Platform"/>
            <consortium name="The Broad Institute Genome Sequencing Center for Infectious Disease"/>
            <person name="Wu L."/>
            <person name="Ma J."/>
        </authorList>
    </citation>
    <scope>NUCLEOTIDE SEQUENCE [LARGE SCALE GENOMIC DNA]</scope>
    <source>
        <strain evidence="3">NBRC 110044</strain>
    </source>
</reference>